<feature type="compositionally biased region" description="Polar residues" evidence="1">
    <location>
        <begin position="136"/>
        <end position="151"/>
    </location>
</feature>
<reference evidence="2" key="1">
    <citation type="submission" date="2020-01" db="EMBL/GenBank/DDBJ databases">
        <title>Identification and distribution of gene clusters putatively required for synthesis of sphingolipid metabolism inhibitors in phylogenetically diverse species of the filamentous fungus Fusarium.</title>
        <authorList>
            <person name="Kim H.-S."/>
            <person name="Busman M."/>
            <person name="Brown D.W."/>
            <person name="Divon H."/>
            <person name="Uhlig S."/>
            <person name="Proctor R.H."/>
        </authorList>
    </citation>
    <scope>NUCLEOTIDE SEQUENCE</scope>
    <source>
        <strain evidence="2">NRRL 53441</strain>
    </source>
</reference>
<evidence type="ECO:0000313" key="2">
    <source>
        <dbReference type="EMBL" id="KAF4454603.1"/>
    </source>
</evidence>
<evidence type="ECO:0000256" key="1">
    <source>
        <dbReference type="SAM" id="MobiDB-lite"/>
    </source>
</evidence>
<evidence type="ECO:0000313" key="3">
    <source>
        <dbReference type="Proteomes" id="UP000605986"/>
    </source>
</evidence>
<comment type="caution">
    <text evidence="2">The sequence shown here is derived from an EMBL/GenBank/DDBJ whole genome shotgun (WGS) entry which is preliminary data.</text>
</comment>
<feature type="region of interest" description="Disordered" evidence="1">
    <location>
        <begin position="136"/>
        <end position="160"/>
    </location>
</feature>
<dbReference type="Proteomes" id="UP000605986">
    <property type="component" value="Unassembled WGS sequence"/>
</dbReference>
<keyword evidence="3" id="KW-1185">Reference proteome</keyword>
<protein>
    <submittedName>
        <fullName evidence="2">Uncharacterized protein</fullName>
    </submittedName>
</protein>
<gene>
    <name evidence="2" type="ORF">F53441_2899</name>
</gene>
<proteinExistence type="predicted"/>
<dbReference type="AlphaFoldDB" id="A0A8H4KSR9"/>
<sequence length="160" mass="17769">MLAAIGLADDLTIQLPLPEESLNRVLNDFQDGIEQAAREKAVDRFSIDDDDVTYTPGAASEAAEGKLRSLVTEAIRPYLMQSHRVNNLLDKSKALDRFREDSPYIVSISESVKKRDEFEQARKMDEKTAAAQNLANADITTSKANIDTEGTNLAIRDKEL</sequence>
<organism evidence="2 3">
    <name type="scientific">Fusarium austroafricanum</name>
    <dbReference type="NCBI Taxonomy" id="2364996"/>
    <lineage>
        <taxon>Eukaryota</taxon>
        <taxon>Fungi</taxon>
        <taxon>Dikarya</taxon>
        <taxon>Ascomycota</taxon>
        <taxon>Pezizomycotina</taxon>
        <taxon>Sordariomycetes</taxon>
        <taxon>Hypocreomycetidae</taxon>
        <taxon>Hypocreales</taxon>
        <taxon>Nectriaceae</taxon>
        <taxon>Fusarium</taxon>
        <taxon>Fusarium concolor species complex</taxon>
    </lineage>
</organism>
<dbReference type="OrthoDB" id="5083627at2759"/>
<name>A0A8H4KSR9_9HYPO</name>
<dbReference type="EMBL" id="JAADJG010000119">
    <property type="protein sequence ID" value="KAF4454603.1"/>
    <property type="molecule type" value="Genomic_DNA"/>
</dbReference>
<accession>A0A8H4KSR9</accession>